<feature type="transmembrane region" description="Helical" evidence="5">
    <location>
        <begin position="107"/>
        <end position="133"/>
    </location>
</feature>
<dbReference type="PRINTS" id="PR00412">
    <property type="entry name" value="EPOXHYDRLASE"/>
</dbReference>
<dbReference type="PANTHER" id="PTHR43689:SF8">
    <property type="entry name" value="ALPHA_BETA-HYDROLASES SUPERFAMILY PROTEIN"/>
    <property type="match status" value="1"/>
</dbReference>
<dbReference type="GO" id="GO:0022857">
    <property type="term" value="F:transmembrane transporter activity"/>
    <property type="evidence" value="ECO:0007669"/>
    <property type="project" value="InterPro"/>
</dbReference>
<dbReference type="InterPro" id="IPR011701">
    <property type="entry name" value="MFS"/>
</dbReference>
<dbReference type="GO" id="GO:0005886">
    <property type="term" value="C:plasma membrane"/>
    <property type="evidence" value="ECO:0007669"/>
    <property type="project" value="UniProtKB-SubCell"/>
</dbReference>
<feature type="transmembrane region" description="Helical" evidence="5">
    <location>
        <begin position="55"/>
        <end position="75"/>
    </location>
</feature>
<dbReference type="Proteomes" id="UP000198221">
    <property type="component" value="Chromosome I"/>
</dbReference>
<feature type="transmembrane region" description="Helical" evidence="5">
    <location>
        <begin position="216"/>
        <end position="239"/>
    </location>
</feature>
<dbReference type="RefSeq" id="WP_089015587.1">
    <property type="nucleotide sequence ID" value="NZ_LT607754.1"/>
</dbReference>
<feature type="transmembrane region" description="Helical" evidence="5">
    <location>
        <begin position="145"/>
        <end position="165"/>
    </location>
</feature>
<feature type="transmembrane region" description="Helical" evidence="5">
    <location>
        <begin position="343"/>
        <end position="365"/>
    </location>
</feature>
<feature type="transmembrane region" description="Helical" evidence="5">
    <location>
        <begin position="251"/>
        <end position="271"/>
    </location>
</feature>
<dbReference type="OrthoDB" id="9808398at2"/>
<dbReference type="InterPro" id="IPR020846">
    <property type="entry name" value="MFS_dom"/>
</dbReference>
<dbReference type="SUPFAM" id="SSF53474">
    <property type="entry name" value="alpha/beta-Hydrolases"/>
    <property type="match status" value="1"/>
</dbReference>
<feature type="transmembrane region" description="Helical" evidence="5">
    <location>
        <begin position="12"/>
        <end position="35"/>
    </location>
</feature>
<dbReference type="Pfam" id="PF07690">
    <property type="entry name" value="MFS_1"/>
    <property type="match status" value="2"/>
</dbReference>
<evidence type="ECO:0000313" key="7">
    <source>
        <dbReference type="EMBL" id="SCG77938.1"/>
    </source>
</evidence>
<dbReference type="Gene3D" id="3.40.50.1820">
    <property type="entry name" value="alpha/beta hydrolase"/>
    <property type="match status" value="1"/>
</dbReference>
<keyword evidence="2 5" id="KW-0812">Transmembrane</keyword>
<dbReference type="PANTHER" id="PTHR43689">
    <property type="entry name" value="HYDROLASE"/>
    <property type="match status" value="1"/>
</dbReference>
<dbReference type="Gene3D" id="1.20.1250.20">
    <property type="entry name" value="MFS general substrate transporter like domains"/>
    <property type="match status" value="2"/>
</dbReference>
<dbReference type="GO" id="GO:0003824">
    <property type="term" value="F:catalytic activity"/>
    <property type="evidence" value="ECO:0007669"/>
    <property type="project" value="InterPro"/>
</dbReference>
<sequence length="731" mass="76659">MVSPSSVASRPFGSTGTTSFALFLLTTCVTPFLFVGSHGPSLRAEFGWSLSSVGLSISVFFLVSAVSAIPAGMLVERFGVSATARIAVTGSALVLLSVALLPGNAPWWALTLLLGAAGVFLALGQTTSSALLAYGVRPVRQGVAFGIRQVAIPFATLIAGGTVVFVDRGSWRAAFVLGVLPGAVMLAYLQCRRDRLPSGDPDARAGREHRSPARVAGLRVLGLAAAAAGSAGAAIGAFYVEALRATGFTAAQAGAWLIVGSVVGILARPAWGLLADRLTDHARLLAWLMGLGALGVVALGVQTSTPVLAVGTMLAFACGWGWTGTLNLVAVRSSPTAPAAASGLVSTGNFVGSAIGPVVFAALASRHSYRVAWLACGVLLGVGVVLAGVSRRMLRAVGSPEPAPTHPPDPRVECRPEGADMTWSIWLEHLRTGQVRYLSAGGVRTRCLEAGDENAPAVVFLHGTGGHAEAFVRNLEPFAEAGYRAVAIDMLGHGLTDKPTGCGYDLDDYARHLLALMDQLGPRPVHLVGESLGGGVAMRAAILAPHRVATVVTVVGGGLGPVPATPEEERGWSRMLELSEKAYDAMDHAAWTARMQWLVHDPADMPDEMIRTRMVIYDNPRMREAAADIYRGVANMVYRKRPGMLLPGDLRSFPVPVFYYWTDHNPTTPARVAAAAHELTPVSEYDVLDGCGHWPQFEKPDAFNARVLRFLRGHPADGAAPVTQASGAASC</sequence>
<evidence type="ECO:0000256" key="5">
    <source>
        <dbReference type="SAM" id="Phobius"/>
    </source>
</evidence>
<evidence type="ECO:0000256" key="3">
    <source>
        <dbReference type="ARBA" id="ARBA00022989"/>
    </source>
</evidence>
<evidence type="ECO:0000256" key="2">
    <source>
        <dbReference type="ARBA" id="ARBA00022692"/>
    </source>
</evidence>
<feature type="transmembrane region" description="Helical" evidence="5">
    <location>
        <begin position="371"/>
        <end position="389"/>
    </location>
</feature>
<protein>
    <submittedName>
        <fullName evidence="7">Pimeloyl-ACP methyl ester carboxylesterase</fullName>
    </submittedName>
</protein>
<dbReference type="AlphaFoldDB" id="A0A1C5K572"/>
<evidence type="ECO:0000259" key="6">
    <source>
        <dbReference type="PROSITE" id="PS50850"/>
    </source>
</evidence>
<comment type="subcellular location">
    <subcellularLocation>
        <location evidence="1">Cell membrane</location>
        <topology evidence="1">Multi-pass membrane protein</topology>
    </subcellularLocation>
</comment>
<dbReference type="PRINTS" id="PR00111">
    <property type="entry name" value="ABHYDROLASE"/>
</dbReference>
<keyword evidence="4 5" id="KW-0472">Membrane</keyword>
<accession>A0A1C5K572</accession>
<evidence type="ECO:0000256" key="4">
    <source>
        <dbReference type="ARBA" id="ARBA00023136"/>
    </source>
</evidence>
<dbReference type="InterPro" id="IPR000639">
    <property type="entry name" value="Epox_hydrolase-like"/>
</dbReference>
<dbReference type="Pfam" id="PF00561">
    <property type="entry name" value="Abhydrolase_1"/>
    <property type="match status" value="1"/>
</dbReference>
<dbReference type="InterPro" id="IPR029058">
    <property type="entry name" value="AB_hydrolase_fold"/>
</dbReference>
<dbReference type="InterPro" id="IPR036259">
    <property type="entry name" value="MFS_trans_sf"/>
</dbReference>
<dbReference type="SUPFAM" id="SSF103473">
    <property type="entry name" value="MFS general substrate transporter"/>
    <property type="match status" value="1"/>
</dbReference>
<feature type="transmembrane region" description="Helical" evidence="5">
    <location>
        <begin position="307"/>
        <end position="331"/>
    </location>
</feature>
<feature type="transmembrane region" description="Helical" evidence="5">
    <location>
        <begin position="283"/>
        <end position="301"/>
    </location>
</feature>
<feature type="transmembrane region" description="Helical" evidence="5">
    <location>
        <begin position="82"/>
        <end position="101"/>
    </location>
</feature>
<keyword evidence="8" id="KW-1185">Reference proteome</keyword>
<evidence type="ECO:0000313" key="8">
    <source>
        <dbReference type="Proteomes" id="UP000198221"/>
    </source>
</evidence>
<dbReference type="PROSITE" id="PS50850">
    <property type="entry name" value="MFS"/>
    <property type="match status" value="1"/>
</dbReference>
<reference evidence="8" key="1">
    <citation type="submission" date="2016-06" db="EMBL/GenBank/DDBJ databases">
        <authorList>
            <person name="Varghese N."/>
            <person name="Submissions Spin"/>
        </authorList>
    </citation>
    <scope>NUCLEOTIDE SEQUENCE [LARGE SCALE GENOMIC DNA]</scope>
    <source>
        <strain evidence="8">DSM 43819</strain>
    </source>
</reference>
<dbReference type="InterPro" id="IPR000073">
    <property type="entry name" value="AB_hydrolase_1"/>
</dbReference>
<dbReference type="EMBL" id="LT607754">
    <property type="protein sequence ID" value="SCG77938.1"/>
    <property type="molecule type" value="Genomic_DNA"/>
</dbReference>
<feature type="domain" description="Major facilitator superfamily (MFS) profile" evidence="6">
    <location>
        <begin position="14"/>
        <end position="395"/>
    </location>
</feature>
<keyword evidence="3 5" id="KW-1133">Transmembrane helix</keyword>
<gene>
    <name evidence="7" type="ORF">GA0070613_6413</name>
</gene>
<evidence type="ECO:0000256" key="1">
    <source>
        <dbReference type="ARBA" id="ARBA00004651"/>
    </source>
</evidence>
<feature type="transmembrane region" description="Helical" evidence="5">
    <location>
        <begin position="171"/>
        <end position="189"/>
    </location>
</feature>
<organism evidence="7 8">
    <name type="scientific">Micromonospora inositola</name>
    <dbReference type="NCBI Taxonomy" id="47865"/>
    <lineage>
        <taxon>Bacteria</taxon>
        <taxon>Bacillati</taxon>
        <taxon>Actinomycetota</taxon>
        <taxon>Actinomycetes</taxon>
        <taxon>Micromonosporales</taxon>
        <taxon>Micromonosporaceae</taxon>
        <taxon>Micromonospora</taxon>
    </lineage>
</organism>
<name>A0A1C5K572_9ACTN</name>
<proteinExistence type="predicted"/>